<keyword evidence="12" id="KW-0997">Cell inner membrane</keyword>
<proteinExistence type="inferred from homology"/>
<comment type="function">
    <text evidence="12">Flavin transferase that catalyzes the transfer of the FMN moiety of FAD and its covalent binding to the hydroxyl group of a threonine residue in a target flavoprotein.</text>
</comment>
<feature type="signal peptide" evidence="12">
    <location>
        <begin position="1"/>
        <end position="21"/>
    </location>
</feature>
<evidence type="ECO:0000256" key="6">
    <source>
        <dbReference type="ARBA" id="ARBA00022723"/>
    </source>
</evidence>
<comment type="subcellular location">
    <subcellularLocation>
        <location evidence="12">Cell inner membrane</location>
        <topology evidence="12">Lipid-anchor</topology>
        <orientation evidence="12">Periplasmic side</orientation>
    </subcellularLocation>
</comment>
<comment type="catalytic activity">
    <reaction evidence="10 11 12">
        <text>L-threonyl-[protein] + FAD = FMN-L-threonyl-[protein] + AMP + H(+)</text>
        <dbReference type="Rhea" id="RHEA:36847"/>
        <dbReference type="Rhea" id="RHEA-COMP:11060"/>
        <dbReference type="Rhea" id="RHEA-COMP:11061"/>
        <dbReference type="ChEBI" id="CHEBI:15378"/>
        <dbReference type="ChEBI" id="CHEBI:30013"/>
        <dbReference type="ChEBI" id="CHEBI:57692"/>
        <dbReference type="ChEBI" id="CHEBI:74257"/>
        <dbReference type="ChEBI" id="CHEBI:456215"/>
        <dbReference type="EC" id="2.7.1.180"/>
    </reaction>
</comment>
<keyword evidence="12" id="KW-0732">Signal</keyword>
<evidence type="ECO:0000256" key="9">
    <source>
        <dbReference type="ARBA" id="ARBA00031306"/>
    </source>
</evidence>
<evidence type="ECO:0000256" key="3">
    <source>
        <dbReference type="ARBA" id="ARBA00016337"/>
    </source>
</evidence>
<comment type="similarity">
    <text evidence="11 12">Belongs to the ApbE family.</text>
</comment>
<organism evidence="13 14">
    <name type="scientific">Clostridium saudiense</name>
    <dbReference type="NCBI Taxonomy" id="1414720"/>
    <lineage>
        <taxon>Bacteria</taxon>
        <taxon>Bacillati</taxon>
        <taxon>Bacillota</taxon>
        <taxon>Clostridia</taxon>
        <taxon>Eubacteriales</taxon>
        <taxon>Clostridiaceae</taxon>
        <taxon>Clostridium</taxon>
    </lineage>
</organism>
<dbReference type="RefSeq" id="WP_148322632.1">
    <property type="nucleotide sequence ID" value="NZ_JACJLL010000040.1"/>
</dbReference>
<evidence type="ECO:0000256" key="2">
    <source>
        <dbReference type="ARBA" id="ARBA00011955"/>
    </source>
</evidence>
<evidence type="ECO:0000256" key="7">
    <source>
        <dbReference type="ARBA" id="ARBA00022827"/>
    </source>
</evidence>
<evidence type="ECO:0000256" key="4">
    <source>
        <dbReference type="ARBA" id="ARBA00022630"/>
    </source>
</evidence>
<dbReference type="Proteomes" id="UP000767334">
    <property type="component" value="Unassembled WGS sequence"/>
</dbReference>
<feature type="chain" id="PRO_5045013501" description="FAD:protein FMN transferase" evidence="12">
    <location>
        <begin position="22"/>
        <end position="346"/>
    </location>
</feature>
<accession>A0ABS2FGY6</accession>
<dbReference type="EC" id="2.7.1.180" evidence="2 11"/>
<comment type="caution">
    <text evidence="13">The sequence shown here is derived from an EMBL/GenBank/DDBJ whole genome shotgun (WGS) entry which is preliminary data.</text>
</comment>
<sequence length="346" mass="38069">MLKLKNLFFPLLLICVTTLIGCNKNTTSTSEVLSRTELFMGTVVKITLYDSNDSAILDKAFDRVAEIESLVSINEAGTELDKVNDFAGISPVEVTSTTYEIVEKGLEYSKLSNGDFDITIGPLVKLWNIGLDDAKVPTQEEIDSVLPLIDYNLLELNKEDHTIFLKNKGMMIDLGSIAKGYAADEISHILTENNVNSAIIDLGGNIYAHGIKPSGQDWNIGIQNPFSTRGDIIGVLKVKNKTVVTSGIYERYIEKDGVKYHHLLNPNTGYPFENNIAGVSIITDKSIDADALSTTVFAKGLEGGLKFVETLPNVDAIFITKDNKVYITNGIRDSFTLENEDFTLEN</sequence>
<gene>
    <name evidence="13" type="ORF">H6A19_08080</name>
</gene>
<evidence type="ECO:0000256" key="10">
    <source>
        <dbReference type="ARBA" id="ARBA00048540"/>
    </source>
</evidence>
<keyword evidence="12" id="KW-0449">Lipoprotein</keyword>
<reference evidence="13 14" key="1">
    <citation type="journal article" date="2021" name="Sci. Rep.">
        <title>The distribution of antibiotic resistance genes in chicken gut microbiota commensals.</title>
        <authorList>
            <person name="Juricova H."/>
            <person name="Matiasovicova J."/>
            <person name="Kubasova T."/>
            <person name="Cejkova D."/>
            <person name="Rychlik I."/>
        </authorList>
    </citation>
    <scope>NUCLEOTIDE SEQUENCE [LARGE SCALE GENOMIC DNA]</scope>
    <source>
        <strain evidence="13 14">An435</strain>
    </source>
</reference>
<dbReference type="SUPFAM" id="SSF143631">
    <property type="entry name" value="ApbE-like"/>
    <property type="match status" value="1"/>
</dbReference>
<protein>
    <recommendedName>
        <fullName evidence="3 11">FAD:protein FMN transferase</fullName>
        <ecNumber evidence="2 11">2.7.1.180</ecNumber>
    </recommendedName>
    <alternativeName>
        <fullName evidence="9 11">Flavin transferase</fullName>
    </alternativeName>
</protein>
<keyword evidence="14" id="KW-1185">Reference proteome</keyword>
<name>A0ABS2FGY6_9CLOT</name>
<keyword evidence="5 11" id="KW-0808">Transferase</keyword>
<dbReference type="InterPro" id="IPR024932">
    <property type="entry name" value="ApbE"/>
</dbReference>
<dbReference type="Gene3D" id="3.10.520.10">
    <property type="entry name" value="ApbE-like domains"/>
    <property type="match status" value="1"/>
</dbReference>
<evidence type="ECO:0000256" key="11">
    <source>
        <dbReference type="PIRNR" id="PIRNR006268"/>
    </source>
</evidence>
<keyword evidence="8 11" id="KW-0460">Magnesium</keyword>
<keyword evidence="12" id="KW-0472">Membrane</keyword>
<dbReference type="PANTHER" id="PTHR30040">
    <property type="entry name" value="THIAMINE BIOSYNTHESIS LIPOPROTEIN APBE"/>
    <property type="match status" value="1"/>
</dbReference>
<dbReference type="EMBL" id="JACJLL010000040">
    <property type="protein sequence ID" value="MBM6819292.1"/>
    <property type="molecule type" value="Genomic_DNA"/>
</dbReference>
<evidence type="ECO:0000256" key="1">
    <source>
        <dbReference type="ARBA" id="ARBA00001946"/>
    </source>
</evidence>
<evidence type="ECO:0000256" key="8">
    <source>
        <dbReference type="ARBA" id="ARBA00022842"/>
    </source>
</evidence>
<dbReference type="PIRSF" id="PIRSF006268">
    <property type="entry name" value="ApbE"/>
    <property type="match status" value="1"/>
</dbReference>
<keyword evidence="4 11" id="KW-0285">Flavoprotein</keyword>
<evidence type="ECO:0000313" key="14">
    <source>
        <dbReference type="Proteomes" id="UP000767334"/>
    </source>
</evidence>
<dbReference type="PANTHER" id="PTHR30040:SF2">
    <property type="entry name" value="FAD:PROTEIN FMN TRANSFERASE"/>
    <property type="match status" value="1"/>
</dbReference>
<evidence type="ECO:0000256" key="12">
    <source>
        <dbReference type="RuleBase" id="RU363002"/>
    </source>
</evidence>
<comment type="cofactor">
    <cofactor evidence="1 12">
        <name>Mg(2+)</name>
        <dbReference type="ChEBI" id="CHEBI:18420"/>
    </cofactor>
</comment>
<evidence type="ECO:0000256" key="5">
    <source>
        <dbReference type="ARBA" id="ARBA00022679"/>
    </source>
</evidence>
<dbReference type="PROSITE" id="PS51257">
    <property type="entry name" value="PROKAR_LIPOPROTEIN"/>
    <property type="match status" value="1"/>
</dbReference>
<keyword evidence="7 11" id="KW-0274">FAD</keyword>
<dbReference type="InterPro" id="IPR003374">
    <property type="entry name" value="ApbE-like_sf"/>
</dbReference>
<dbReference type="GO" id="GO:0016740">
    <property type="term" value="F:transferase activity"/>
    <property type="evidence" value="ECO:0007669"/>
    <property type="project" value="UniProtKB-KW"/>
</dbReference>
<keyword evidence="6 11" id="KW-0479">Metal-binding</keyword>
<keyword evidence="12" id="KW-1003">Cell membrane</keyword>
<evidence type="ECO:0000313" key="13">
    <source>
        <dbReference type="EMBL" id="MBM6819292.1"/>
    </source>
</evidence>
<dbReference type="Pfam" id="PF02424">
    <property type="entry name" value="ApbE"/>
    <property type="match status" value="1"/>
</dbReference>